<dbReference type="InterPro" id="IPR010721">
    <property type="entry name" value="UstE-like"/>
</dbReference>
<dbReference type="OrthoDB" id="67965at2759"/>
<evidence type="ECO:0000256" key="1">
    <source>
        <dbReference type="SAM" id="Phobius"/>
    </source>
</evidence>
<dbReference type="Gene3D" id="1.20.120.1630">
    <property type="match status" value="1"/>
</dbReference>
<keyword evidence="1" id="KW-1133">Transmembrane helix</keyword>
<feature type="transmembrane region" description="Helical" evidence="1">
    <location>
        <begin position="98"/>
        <end position="121"/>
    </location>
</feature>
<organism evidence="2 3">
    <name type="scientific">Cudoniella acicularis</name>
    <dbReference type="NCBI Taxonomy" id="354080"/>
    <lineage>
        <taxon>Eukaryota</taxon>
        <taxon>Fungi</taxon>
        <taxon>Dikarya</taxon>
        <taxon>Ascomycota</taxon>
        <taxon>Pezizomycotina</taxon>
        <taxon>Leotiomycetes</taxon>
        <taxon>Helotiales</taxon>
        <taxon>Tricladiaceae</taxon>
        <taxon>Cudoniella</taxon>
    </lineage>
</organism>
<protein>
    <recommendedName>
        <fullName evidence="4">Steroid 5-alpha reductase C-terminal domain-containing protein</fullName>
    </recommendedName>
</protein>
<comment type="caution">
    <text evidence="2">The sequence shown here is derived from an EMBL/GenBank/DDBJ whole genome shotgun (WGS) entry which is preliminary data.</text>
</comment>
<evidence type="ECO:0000313" key="2">
    <source>
        <dbReference type="EMBL" id="KAF4624489.1"/>
    </source>
</evidence>
<proteinExistence type="predicted"/>
<dbReference type="Pfam" id="PF06966">
    <property type="entry name" value="DUF1295"/>
    <property type="match status" value="1"/>
</dbReference>
<evidence type="ECO:0000313" key="3">
    <source>
        <dbReference type="Proteomes" id="UP000566819"/>
    </source>
</evidence>
<sequence>MSDKRDNVSRVKRASPAGTSTFVGLRTLDVFLQYGILAKGLADPLLDRLSVSHVPSNLAPAVAFGLPLKPLVLIAMAAGSTIKQVYNLWFISQEEMPVANAIPIGIFNTIFNSANSILSLTTAATYLVPQVLSATDNQNELSPLFIIGTIGYAVGLLTELVSEVQRRDFKKDPRNAGKAYTGGLFSLARHINYGGYTIWRASYALATGGPIWGSFVGAFFFVDFAKRGVPVLDDYCTKRVSLFAEEFP</sequence>
<dbReference type="PROSITE" id="PS50244">
    <property type="entry name" value="S5A_REDUCTASE"/>
    <property type="match status" value="1"/>
</dbReference>
<feature type="transmembrane region" description="Helical" evidence="1">
    <location>
        <begin position="141"/>
        <end position="161"/>
    </location>
</feature>
<evidence type="ECO:0008006" key="4">
    <source>
        <dbReference type="Google" id="ProtNLM"/>
    </source>
</evidence>
<keyword evidence="1" id="KW-0472">Membrane</keyword>
<accession>A0A8H4R928</accession>
<dbReference type="PANTHER" id="PTHR32251:SF15">
    <property type="entry name" value="3-OXO-5-ALPHA-STEROID 4-DEHYDROGENASE (DUF1295)"/>
    <property type="match status" value="1"/>
</dbReference>
<dbReference type="GO" id="GO:0016020">
    <property type="term" value="C:membrane"/>
    <property type="evidence" value="ECO:0007669"/>
    <property type="project" value="TreeGrafter"/>
</dbReference>
<dbReference type="PANTHER" id="PTHR32251">
    <property type="entry name" value="3-OXO-5-ALPHA-STEROID 4-DEHYDROGENASE"/>
    <property type="match status" value="1"/>
</dbReference>
<reference evidence="2 3" key="1">
    <citation type="submission" date="2020-03" db="EMBL/GenBank/DDBJ databases">
        <title>Draft Genome Sequence of Cudoniella acicularis.</title>
        <authorList>
            <person name="Buettner E."/>
            <person name="Kellner H."/>
        </authorList>
    </citation>
    <scope>NUCLEOTIDE SEQUENCE [LARGE SCALE GENOMIC DNA]</scope>
    <source>
        <strain evidence="2 3">DSM 108380</strain>
    </source>
</reference>
<keyword evidence="3" id="KW-1185">Reference proteome</keyword>
<keyword evidence="1" id="KW-0812">Transmembrane</keyword>
<gene>
    <name evidence="2" type="ORF">G7Y89_g13683</name>
</gene>
<dbReference type="EMBL" id="JAAMPI010001642">
    <property type="protein sequence ID" value="KAF4624489.1"/>
    <property type="molecule type" value="Genomic_DNA"/>
</dbReference>
<name>A0A8H4R928_9HELO</name>
<dbReference type="AlphaFoldDB" id="A0A8H4R928"/>
<dbReference type="Proteomes" id="UP000566819">
    <property type="component" value="Unassembled WGS sequence"/>
</dbReference>